<dbReference type="OrthoDB" id="9804920at2"/>
<dbReference type="GO" id="GO:0006508">
    <property type="term" value="P:proteolysis"/>
    <property type="evidence" value="ECO:0007669"/>
    <property type="project" value="InterPro"/>
</dbReference>
<accession>A0A084IQG5</accession>
<dbReference type="eggNOG" id="COG2355">
    <property type="taxonomic scope" value="Bacteria"/>
</dbReference>
<proteinExistence type="predicted"/>
<dbReference type="EMBL" id="APNK01000002">
    <property type="protein sequence ID" value="KEZ78949.1"/>
    <property type="molecule type" value="Genomic_DNA"/>
</dbReference>
<sequence>MQNSGWPSVFDGHNDMLLRLAEHDSDDAIRRFFEGRGAGHLDWPRMHQGRFGGGLFAVFIPPTDDRSSIVRQPDGYDKSLSPAMDVAEATSRTMTMVSRLYRLEAASEGRFRVCRSVADIRQAQADSAVAAVLHFEGAEAIDTDLEALDVFHAAGLRSLGLVWSRPNAFGRGVPFRFPSGPDIGDGLTEAGFALVRACNRRHIAIDLSHLNEKGFWDVARTSDAPLIASHSNAHAICPHARNLTDDQLRAIARSGGIVGLNFATYFLRPDGGLSAETSVDVMLDHLDHMIAIMGVDHVGLGSDFDGVYAMPIPIRDVASLPALQQAMHDRGYDAATIAAICRDNWLSVLEVTWGE</sequence>
<dbReference type="CDD" id="cd01301">
    <property type="entry name" value="rDP_like"/>
    <property type="match status" value="1"/>
</dbReference>
<dbReference type="RefSeq" id="WP_037333489.1">
    <property type="nucleotide sequence ID" value="NZ_APNK01000002.1"/>
</dbReference>
<dbReference type="SUPFAM" id="SSF51556">
    <property type="entry name" value="Metallo-dependent hydrolases"/>
    <property type="match status" value="1"/>
</dbReference>
<dbReference type="InterPro" id="IPR032466">
    <property type="entry name" value="Metal_Hydrolase"/>
</dbReference>
<dbReference type="PANTHER" id="PTHR10443">
    <property type="entry name" value="MICROSOMAL DIPEPTIDASE"/>
    <property type="match status" value="1"/>
</dbReference>
<organism evidence="1 2">
    <name type="scientific">Salinisphaera hydrothermalis (strain C41B8)</name>
    <dbReference type="NCBI Taxonomy" id="1304275"/>
    <lineage>
        <taxon>Bacteria</taxon>
        <taxon>Pseudomonadati</taxon>
        <taxon>Pseudomonadota</taxon>
        <taxon>Gammaproteobacteria</taxon>
        <taxon>Salinisphaerales</taxon>
        <taxon>Salinisphaeraceae</taxon>
        <taxon>Salinisphaera</taxon>
    </lineage>
</organism>
<protein>
    <submittedName>
        <fullName evidence="1">Membrane dipeptidase</fullName>
    </submittedName>
</protein>
<dbReference type="PROSITE" id="PS51365">
    <property type="entry name" value="RENAL_DIPEPTIDASE_2"/>
    <property type="match status" value="1"/>
</dbReference>
<comment type="caution">
    <text evidence="1">The sequence shown here is derived from an EMBL/GenBank/DDBJ whole genome shotgun (WGS) entry which is preliminary data.</text>
</comment>
<dbReference type="PATRIC" id="fig|1304275.5.peg.492"/>
<dbReference type="Pfam" id="PF01244">
    <property type="entry name" value="Peptidase_M19"/>
    <property type="match status" value="1"/>
</dbReference>
<evidence type="ECO:0000313" key="2">
    <source>
        <dbReference type="Proteomes" id="UP000028302"/>
    </source>
</evidence>
<dbReference type="Gene3D" id="3.20.20.140">
    <property type="entry name" value="Metal-dependent hydrolases"/>
    <property type="match status" value="1"/>
</dbReference>
<dbReference type="AlphaFoldDB" id="A0A084IQG5"/>
<dbReference type="InterPro" id="IPR008257">
    <property type="entry name" value="Pept_M19"/>
</dbReference>
<gene>
    <name evidence="1" type="ORF">C41B8_02427</name>
</gene>
<name>A0A084IQG5_SALHC</name>
<keyword evidence="2" id="KW-1185">Reference proteome</keyword>
<dbReference type="Proteomes" id="UP000028302">
    <property type="component" value="Unassembled WGS sequence"/>
</dbReference>
<reference evidence="1 2" key="1">
    <citation type="submission" date="2013-03" db="EMBL/GenBank/DDBJ databases">
        <title>Salinisphaera hydrothermalis C41B8 Genome Sequencing.</title>
        <authorList>
            <person name="Li C."/>
            <person name="Lai Q."/>
            <person name="Shao Z."/>
        </authorList>
    </citation>
    <scope>NUCLEOTIDE SEQUENCE [LARGE SCALE GENOMIC DNA]</scope>
    <source>
        <strain evidence="1 2">C41B8</strain>
    </source>
</reference>
<dbReference type="PANTHER" id="PTHR10443:SF12">
    <property type="entry name" value="DIPEPTIDASE"/>
    <property type="match status" value="1"/>
</dbReference>
<dbReference type="STRING" id="1304275.C41B8_02427"/>
<dbReference type="GO" id="GO:0070573">
    <property type="term" value="F:metallodipeptidase activity"/>
    <property type="evidence" value="ECO:0007669"/>
    <property type="project" value="InterPro"/>
</dbReference>
<evidence type="ECO:0000313" key="1">
    <source>
        <dbReference type="EMBL" id="KEZ78949.1"/>
    </source>
</evidence>